<dbReference type="EMBL" id="JANFNG010000003">
    <property type="protein sequence ID" value="MCQ4080288.1"/>
    <property type="molecule type" value="Genomic_DNA"/>
</dbReference>
<reference evidence="1" key="1">
    <citation type="submission" date="2022-06" db="EMBL/GenBank/DDBJ databases">
        <title>Draft genome sequence of Streptomyces sp. RB6PN25 isolated from peat swamp forest in Thailand.</title>
        <authorList>
            <person name="Duangmal K."/>
            <person name="Klaysubun C."/>
        </authorList>
    </citation>
    <scope>NUCLEOTIDE SEQUENCE</scope>
    <source>
        <strain evidence="1">RB6PN25</strain>
    </source>
</reference>
<dbReference type="RefSeq" id="WP_255919178.1">
    <property type="nucleotide sequence ID" value="NZ_JANFNG010000003.1"/>
</dbReference>
<protein>
    <submittedName>
        <fullName evidence="1">Uncharacterized protein</fullName>
    </submittedName>
</protein>
<accession>A0ABT1PT38</accession>
<proteinExistence type="predicted"/>
<sequence length="215" mass="23729">MADWATISSLATAAGTLVLAGASFASIRSADRAALSAERAVQASLRPLLIASRIEAPKQKLIWSDGHCTHLAGSAGYVRIEDDHLYIAASIRNIGPGLAVIHGWRLADHPTYADQAHPAPESFRPQLRDLYVAPGDTSFWHAAIRDRQDPDFAALLDPVKNRARINVDLMYGDYEGGQRTVSRLSLIPRHDDEDGWICQVVRHWNIDRPDPRARP</sequence>
<gene>
    <name evidence="1" type="ORF">NGB36_06670</name>
</gene>
<name>A0ABT1PT38_9ACTN</name>
<organism evidence="1 2">
    <name type="scientific">Streptomyces humicola</name>
    <dbReference type="NCBI Taxonomy" id="2953240"/>
    <lineage>
        <taxon>Bacteria</taxon>
        <taxon>Bacillati</taxon>
        <taxon>Actinomycetota</taxon>
        <taxon>Actinomycetes</taxon>
        <taxon>Kitasatosporales</taxon>
        <taxon>Streptomycetaceae</taxon>
        <taxon>Streptomyces</taxon>
    </lineage>
</organism>
<evidence type="ECO:0000313" key="1">
    <source>
        <dbReference type="EMBL" id="MCQ4080288.1"/>
    </source>
</evidence>
<evidence type="ECO:0000313" key="2">
    <source>
        <dbReference type="Proteomes" id="UP001057702"/>
    </source>
</evidence>
<keyword evidence="2" id="KW-1185">Reference proteome</keyword>
<dbReference type="Proteomes" id="UP001057702">
    <property type="component" value="Unassembled WGS sequence"/>
</dbReference>
<comment type="caution">
    <text evidence="1">The sequence shown here is derived from an EMBL/GenBank/DDBJ whole genome shotgun (WGS) entry which is preliminary data.</text>
</comment>